<dbReference type="Proteomes" id="UP001571980">
    <property type="component" value="Unassembled WGS sequence"/>
</dbReference>
<keyword evidence="1" id="KW-0963">Cytoplasm</keyword>
<feature type="domain" description="SAM-dependent methyltransferase TRM5/TYW2-type" evidence="6">
    <location>
        <begin position="86"/>
        <end position="333"/>
    </location>
</feature>
<dbReference type="Gene3D" id="3.30.300.110">
    <property type="entry name" value="Met-10+ protein-like domains"/>
    <property type="match status" value="1"/>
</dbReference>
<dbReference type="EMBL" id="JARRIG010000002">
    <property type="protein sequence ID" value="MFA4804022.1"/>
    <property type="molecule type" value="Genomic_DNA"/>
</dbReference>
<evidence type="ECO:0000256" key="1">
    <source>
        <dbReference type="ARBA" id="ARBA00022490"/>
    </source>
</evidence>
<keyword evidence="3" id="KW-0808">Transferase</keyword>
<dbReference type="Gene3D" id="3.40.50.150">
    <property type="entry name" value="Vaccinia Virus protein VP39"/>
    <property type="match status" value="1"/>
</dbReference>
<dbReference type="CDD" id="cd02440">
    <property type="entry name" value="AdoMet_MTases"/>
    <property type="match status" value="1"/>
</dbReference>
<proteinExistence type="predicted"/>
<evidence type="ECO:0000313" key="8">
    <source>
        <dbReference type="Proteomes" id="UP001571980"/>
    </source>
</evidence>
<dbReference type="GO" id="GO:0008168">
    <property type="term" value="F:methyltransferase activity"/>
    <property type="evidence" value="ECO:0007669"/>
    <property type="project" value="UniProtKB-KW"/>
</dbReference>
<organism evidence="7 8">
    <name type="scientific">Pyrococcus kukulkanii</name>
    <dbReference type="NCBI Taxonomy" id="1609559"/>
    <lineage>
        <taxon>Archaea</taxon>
        <taxon>Methanobacteriati</taxon>
        <taxon>Methanobacteriota</taxon>
        <taxon>Thermococci</taxon>
        <taxon>Thermococcales</taxon>
        <taxon>Thermococcaceae</taxon>
        <taxon>Pyrococcus</taxon>
    </lineage>
</organism>
<sequence length="335" mass="38844">MVAVRVEKRRAKEVLEILKEKDLLDGKRKPIRDGNYVFFPVTNGELAKSLGLEVVDISLPMRPERQIYKNLADLLPKDIVERLGRLDVIGDIAVITIPEELMDRVEIVAQAIRKLYPQVKVIARRGFHEGKYRVRKLEVIWGEDRLETIHKENGVLIKIDLASVFFNPRMKGERYRIAQLVRDGEKILLPFAGVLPYALVIARMREVKITAVELNPRAVELAYENIELNKRWLKGKIEVIHGDVFKVLQELPEFDRVISPTPKGVDALSLALSKAKKYLHYYDFIHEDEIEAFRDRIIEECRRQGKECSVKVKKITDYKPHVYKVCADVEVKQNR</sequence>
<dbReference type="GO" id="GO:0032259">
    <property type="term" value="P:methylation"/>
    <property type="evidence" value="ECO:0007669"/>
    <property type="project" value="UniProtKB-KW"/>
</dbReference>
<evidence type="ECO:0000256" key="4">
    <source>
        <dbReference type="ARBA" id="ARBA00022691"/>
    </source>
</evidence>
<dbReference type="Pfam" id="PF02475">
    <property type="entry name" value="TRM5-TYW2_MTfase"/>
    <property type="match status" value="1"/>
</dbReference>
<evidence type="ECO:0000256" key="5">
    <source>
        <dbReference type="ARBA" id="ARBA00022694"/>
    </source>
</evidence>
<dbReference type="InterPro" id="IPR056744">
    <property type="entry name" value="TRM5/TYW2-like_N"/>
</dbReference>
<keyword evidence="2 7" id="KW-0489">Methyltransferase</keyword>
<keyword evidence="4" id="KW-0949">S-adenosyl-L-methionine</keyword>
<accession>A0ABV4T2L7</accession>
<dbReference type="InterPro" id="IPR029063">
    <property type="entry name" value="SAM-dependent_MTases_sf"/>
</dbReference>
<gene>
    <name evidence="7" type="ORF">P8X34_04600</name>
</gene>
<dbReference type="InterPro" id="IPR030382">
    <property type="entry name" value="MeTrfase_TRM5/TYW2"/>
</dbReference>
<evidence type="ECO:0000256" key="3">
    <source>
        <dbReference type="ARBA" id="ARBA00022679"/>
    </source>
</evidence>
<dbReference type="NCBIfam" id="NF047728">
    <property type="entry name" value="tRNAMtaseTaw22"/>
    <property type="match status" value="1"/>
</dbReference>
<reference evidence="7 8" key="1">
    <citation type="submission" date="2023-03" db="EMBL/GenBank/DDBJ databases">
        <title>Speciation in Pyrococcus: adaptation to high temperature as a mechanism.</title>
        <authorList>
            <person name="Gu J."/>
        </authorList>
    </citation>
    <scope>NUCLEOTIDE SEQUENCE [LARGE SCALE GENOMIC DNA]</scope>
    <source>
        <strain evidence="7 8">LMOA34</strain>
    </source>
</reference>
<evidence type="ECO:0000256" key="2">
    <source>
        <dbReference type="ARBA" id="ARBA00022603"/>
    </source>
</evidence>
<name>A0ABV4T2L7_9EURY</name>
<dbReference type="PANTHER" id="PTHR23245:SF36">
    <property type="entry name" value="TRNA (GUANINE(37)-N1)-METHYLTRANSFERASE"/>
    <property type="match status" value="1"/>
</dbReference>
<comment type="caution">
    <text evidence="7">The sequence shown here is derived from an EMBL/GenBank/DDBJ whole genome shotgun (WGS) entry which is preliminary data.</text>
</comment>
<evidence type="ECO:0000259" key="6">
    <source>
        <dbReference type="PROSITE" id="PS51684"/>
    </source>
</evidence>
<keyword evidence="8" id="KW-1185">Reference proteome</keyword>
<dbReference type="Pfam" id="PF18093">
    <property type="entry name" value="Trm5_N"/>
    <property type="match status" value="1"/>
</dbReference>
<dbReference type="PROSITE" id="PS51684">
    <property type="entry name" value="SAM_MT_TRM5_TYW2"/>
    <property type="match status" value="1"/>
</dbReference>
<protein>
    <submittedName>
        <fullName evidence="7">Class I SAM-dependent methyltransferase family protein</fullName>
    </submittedName>
</protein>
<dbReference type="Gene3D" id="3.30.70.2580">
    <property type="match status" value="1"/>
</dbReference>
<dbReference type="InterPro" id="IPR040601">
    <property type="entry name" value="Trm5a/b_N"/>
</dbReference>
<keyword evidence="5" id="KW-0819">tRNA processing</keyword>
<dbReference type="InterPro" id="IPR056743">
    <property type="entry name" value="TRM5-TYW2-like_MTfase"/>
</dbReference>
<dbReference type="RefSeq" id="WP_372823461.1">
    <property type="nucleotide sequence ID" value="NZ_CP122538.1"/>
</dbReference>
<dbReference type="PANTHER" id="PTHR23245">
    <property type="entry name" value="TRNA METHYLTRANSFERASE"/>
    <property type="match status" value="1"/>
</dbReference>
<dbReference type="SUPFAM" id="SSF53335">
    <property type="entry name" value="S-adenosyl-L-methionine-dependent methyltransferases"/>
    <property type="match status" value="1"/>
</dbReference>
<dbReference type="Pfam" id="PF25133">
    <property type="entry name" value="TYW2_N_2"/>
    <property type="match status" value="1"/>
</dbReference>
<evidence type="ECO:0000313" key="7">
    <source>
        <dbReference type="EMBL" id="MFA4804022.1"/>
    </source>
</evidence>